<dbReference type="AlphaFoldDB" id="A0A2I2F3N6"/>
<dbReference type="GeneID" id="36525034"/>
<proteinExistence type="predicted"/>
<feature type="region of interest" description="Disordered" evidence="3">
    <location>
        <begin position="185"/>
        <end position="205"/>
    </location>
</feature>
<dbReference type="InterPro" id="IPR000651">
    <property type="entry name" value="Ras-like_Gua-exchang_fac_N"/>
</dbReference>
<dbReference type="Proteomes" id="UP000234585">
    <property type="component" value="Unassembled WGS sequence"/>
</dbReference>
<protein>
    <submittedName>
        <fullName evidence="6">Ras GEF</fullName>
    </submittedName>
</protein>
<accession>A0A2I2F3N6</accession>
<dbReference type="PANTHER" id="PTHR23113">
    <property type="entry name" value="GUANINE NUCLEOTIDE EXCHANGE FACTOR"/>
    <property type="match status" value="1"/>
</dbReference>
<evidence type="ECO:0000256" key="1">
    <source>
        <dbReference type="ARBA" id="ARBA00022658"/>
    </source>
</evidence>
<dbReference type="EMBL" id="KZ559165">
    <property type="protein sequence ID" value="PLB35253.1"/>
    <property type="molecule type" value="Genomic_DNA"/>
</dbReference>
<dbReference type="STRING" id="41067.A0A2I2F3N6"/>
<dbReference type="InterPro" id="IPR036964">
    <property type="entry name" value="RASGEF_cat_dom_sf"/>
</dbReference>
<dbReference type="PROSITE" id="PS50009">
    <property type="entry name" value="RASGEF_CAT"/>
    <property type="match status" value="1"/>
</dbReference>
<dbReference type="GO" id="GO:0007265">
    <property type="term" value="P:Ras protein signal transduction"/>
    <property type="evidence" value="ECO:0007669"/>
    <property type="project" value="TreeGrafter"/>
</dbReference>
<keyword evidence="7" id="KW-1185">Reference proteome</keyword>
<dbReference type="GO" id="GO:0005085">
    <property type="term" value="F:guanyl-nucleotide exchange factor activity"/>
    <property type="evidence" value="ECO:0007669"/>
    <property type="project" value="UniProtKB-KW"/>
</dbReference>
<sequence>MSELLRHRRHSRRGNHSWHGETLSAAFHFGPQPPKLDKREEQHLRPRSEELVYDVAVHDTIKEGSLGALVDHLTDPERSEPTFSDVFFLTYSTFTTALELFTILVERVRETQFDGRSQEVMRTRTIAALTNWFERYWGESNSPETTQKLRRMHGQVQQCSEIMDNAASSRLLAAMEQRLTGQMPTRRLVTPPSNTQPPSPITPKSMKKIKLGEIDPTEMARQLTILESQLYSRIRHVDWLNKAWTTEAHTGINAMILHSNQLANWVVEAILGQCDMKRRVGMMKYFVQVAEKCRELNNYATLMSIISGLGTTPVFRLYLHWNQVSRKAMVSLENLRHLMSSEKNFIRYRETLRASPPPCIPFIGVFLTDLVFLEDGIPNQSPSGVINFAKRAKVAEVLREILHHQRTPHYFLPVPELQDIIQKGLQNARNLDNAYDQSLEIEPRRQGEENLPGRDRYAATGSHMTSVLIASMVIR</sequence>
<feature type="domain" description="N-terminal Ras-GEF" evidence="5">
    <location>
        <begin position="57"/>
        <end position="180"/>
    </location>
</feature>
<dbReference type="Pfam" id="PF00617">
    <property type="entry name" value="RasGEF"/>
    <property type="match status" value="1"/>
</dbReference>
<dbReference type="Gene3D" id="1.20.870.10">
    <property type="entry name" value="Son of sevenless (SoS) protein Chain: S domain 1"/>
    <property type="match status" value="1"/>
</dbReference>
<evidence type="ECO:0000256" key="2">
    <source>
        <dbReference type="PROSITE-ProRule" id="PRU00168"/>
    </source>
</evidence>
<dbReference type="SMART" id="SM00147">
    <property type="entry name" value="RasGEF"/>
    <property type="match status" value="1"/>
</dbReference>
<dbReference type="InterPro" id="IPR019804">
    <property type="entry name" value="Ras_G-nucl-exch_fac_CS"/>
</dbReference>
<dbReference type="PROSITE" id="PS00720">
    <property type="entry name" value="RASGEF"/>
    <property type="match status" value="1"/>
</dbReference>
<dbReference type="Pfam" id="PF00618">
    <property type="entry name" value="RasGEF_N"/>
    <property type="match status" value="1"/>
</dbReference>
<dbReference type="SMART" id="SM00229">
    <property type="entry name" value="RasGEFN"/>
    <property type="match status" value="1"/>
</dbReference>
<dbReference type="RefSeq" id="XP_024669265.1">
    <property type="nucleotide sequence ID" value="XM_024817874.1"/>
</dbReference>
<feature type="domain" description="Ras-GEF" evidence="4">
    <location>
        <begin position="215"/>
        <end position="444"/>
    </location>
</feature>
<dbReference type="CDD" id="cd06224">
    <property type="entry name" value="REM"/>
    <property type="match status" value="1"/>
</dbReference>
<dbReference type="InterPro" id="IPR023578">
    <property type="entry name" value="Ras_GEF_dom_sf"/>
</dbReference>
<dbReference type="InterPro" id="IPR001895">
    <property type="entry name" value="RASGEF_cat_dom"/>
</dbReference>
<evidence type="ECO:0000259" key="5">
    <source>
        <dbReference type="PROSITE" id="PS50212"/>
    </source>
</evidence>
<dbReference type="PROSITE" id="PS50212">
    <property type="entry name" value="RASGEF_NTER"/>
    <property type="match status" value="1"/>
</dbReference>
<evidence type="ECO:0000313" key="6">
    <source>
        <dbReference type="EMBL" id="PLB35253.1"/>
    </source>
</evidence>
<dbReference type="GO" id="GO:0005886">
    <property type="term" value="C:plasma membrane"/>
    <property type="evidence" value="ECO:0007669"/>
    <property type="project" value="TreeGrafter"/>
</dbReference>
<name>A0A2I2F3N6_ASPCN</name>
<dbReference type="Gene3D" id="1.10.840.10">
    <property type="entry name" value="Ras guanine-nucleotide exchange factors catalytic domain"/>
    <property type="match status" value="1"/>
</dbReference>
<evidence type="ECO:0000259" key="4">
    <source>
        <dbReference type="PROSITE" id="PS50009"/>
    </source>
</evidence>
<dbReference type="InterPro" id="IPR008937">
    <property type="entry name" value="Ras-like_GEF"/>
</dbReference>
<dbReference type="PANTHER" id="PTHR23113:SF368">
    <property type="entry name" value="CELL DIVISION CONTROL PROTEIN 25"/>
    <property type="match status" value="1"/>
</dbReference>
<dbReference type="SUPFAM" id="SSF48366">
    <property type="entry name" value="Ras GEF"/>
    <property type="match status" value="1"/>
</dbReference>
<evidence type="ECO:0000313" key="7">
    <source>
        <dbReference type="Proteomes" id="UP000234585"/>
    </source>
</evidence>
<organism evidence="6 7">
    <name type="scientific">Aspergillus candidus</name>
    <dbReference type="NCBI Taxonomy" id="41067"/>
    <lineage>
        <taxon>Eukaryota</taxon>
        <taxon>Fungi</taxon>
        <taxon>Dikarya</taxon>
        <taxon>Ascomycota</taxon>
        <taxon>Pezizomycotina</taxon>
        <taxon>Eurotiomycetes</taxon>
        <taxon>Eurotiomycetidae</taxon>
        <taxon>Eurotiales</taxon>
        <taxon>Aspergillaceae</taxon>
        <taxon>Aspergillus</taxon>
        <taxon>Aspergillus subgen. Circumdati</taxon>
    </lineage>
</organism>
<dbReference type="OrthoDB" id="546434at2759"/>
<dbReference type="CDD" id="cd00155">
    <property type="entry name" value="RasGEF"/>
    <property type="match status" value="1"/>
</dbReference>
<keyword evidence="1 2" id="KW-0344">Guanine-nucleotide releasing factor</keyword>
<reference evidence="6 7" key="1">
    <citation type="submission" date="2017-12" db="EMBL/GenBank/DDBJ databases">
        <authorList>
            <consortium name="DOE Joint Genome Institute"/>
            <person name="Haridas S."/>
            <person name="Kjaerbolling I."/>
            <person name="Vesth T.C."/>
            <person name="Frisvad J.C."/>
            <person name="Nybo J.L."/>
            <person name="Theobald S."/>
            <person name="Kuo A."/>
            <person name="Bowyer P."/>
            <person name="Matsuda Y."/>
            <person name="Mondo S."/>
            <person name="Lyhne E.K."/>
            <person name="Kogle M.E."/>
            <person name="Clum A."/>
            <person name="Lipzen A."/>
            <person name="Salamov A."/>
            <person name="Ngan C.Y."/>
            <person name="Daum C."/>
            <person name="Chiniquy J."/>
            <person name="Barry K."/>
            <person name="LaButti K."/>
            <person name="Simmons B.A."/>
            <person name="Magnuson J.K."/>
            <person name="Mortensen U.H."/>
            <person name="Larsen T.O."/>
            <person name="Grigoriev I.V."/>
            <person name="Baker S.E."/>
            <person name="Andersen M.R."/>
            <person name="Nordberg H.P."/>
            <person name="Cantor M.N."/>
            <person name="Hua S.X."/>
        </authorList>
    </citation>
    <scope>NUCLEOTIDE SEQUENCE [LARGE SCALE GENOMIC DNA]</scope>
    <source>
        <strain evidence="6 7">CBS 102.13</strain>
    </source>
</reference>
<evidence type="ECO:0000256" key="3">
    <source>
        <dbReference type="SAM" id="MobiDB-lite"/>
    </source>
</evidence>
<gene>
    <name evidence="6" type="ORF">BDW47DRAFT_133588</name>
</gene>